<feature type="region of interest" description="Disordered" evidence="1">
    <location>
        <begin position="1"/>
        <end position="47"/>
    </location>
</feature>
<sequence>MTEKKGKGSAVAQRANAIAAKEGEKNPRKSSAAQAELGKAGAKAKKG</sequence>
<gene>
    <name evidence="2" type="ORF">M9980_02055</name>
</gene>
<name>A0ABY4TUH8_9SPHN</name>
<reference evidence="2" key="1">
    <citation type="submission" date="2022-05" db="EMBL/GenBank/DDBJ databases">
        <title>Sphingomonas sp. strain RMG20 Genome sequencing and assembly.</title>
        <authorList>
            <person name="Kim I."/>
        </authorList>
    </citation>
    <scope>NUCLEOTIDE SEQUENCE</scope>
    <source>
        <strain evidence="2">RMG20</strain>
    </source>
</reference>
<evidence type="ECO:0000313" key="2">
    <source>
        <dbReference type="EMBL" id="URW76037.1"/>
    </source>
</evidence>
<keyword evidence="3" id="KW-1185">Reference proteome</keyword>
<protein>
    <submittedName>
        <fullName evidence="2">Uncharacterized protein</fullName>
    </submittedName>
</protein>
<evidence type="ECO:0000313" key="3">
    <source>
        <dbReference type="Proteomes" id="UP001055580"/>
    </source>
</evidence>
<dbReference type="RefSeq" id="WP_250752820.1">
    <property type="nucleotide sequence ID" value="NZ_CP098401.1"/>
</dbReference>
<evidence type="ECO:0000256" key="1">
    <source>
        <dbReference type="SAM" id="MobiDB-lite"/>
    </source>
</evidence>
<proteinExistence type="predicted"/>
<dbReference type="Proteomes" id="UP001055580">
    <property type="component" value="Chromosome"/>
</dbReference>
<accession>A0ABY4TUH8</accession>
<dbReference type="EMBL" id="CP098401">
    <property type="protein sequence ID" value="URW76037.1"/>
    <property type="molecule type" value="Genomic_DNA"/>
</dbReference>
<organism evidence="2 3">
    <name type="scientific">Sphingomonas donggukensis</name>
    <dbReference type="NCBI Taxonomy" id="2949093"/>
    <lineage>
        <taxon>Bacteria</taxon>
        <taxon>Pseudomonadati</taxon>
        <taxon>Pseudomonadota</taxon>
        <taxon>Alphaproteobacteria</taxon>
        <taxon>Sphingomonadales</taxon>
        <taxon>Sphingomonadaceae</taxon>
        <taxon>Sphingomonas</taxon>
    </lineage>
</organism>